<dbReference type="PANTHER" id="PTHR43261">
    <property type="entry name" value="TRANSLATION ELONGATION FACTOR G-RELATED"/>
    <property type="match status" value="1"/>
</dbReference>
<dbReference type="Pfam" id="PF03764">
    <property type="entry name" value="EFG_IV"/>
    <property type="match status" value="1"/>
</dbReference>
<evidence type="ECO:0000259" key="5">
    <source>
        <dbReference type="PROSITE" id="PS51722"/>
    </source>
</evidence>
<name>A0A016RVI8_9BILA</name>
<dbReference type="InterPro" id="IPR035647">
    <property type="entry name" value="EFG_III/V"/>
</dbReference>
<keyword evidence="7" id="KW-1185">Reference proteome</keyword>
<dbReference type="InterPro" id="IPR053905">
    <property type="entry name" value="EF-G-like_DII"/>
</dbReference>
<dbReference type="Pfam" id="PF14492">
    <property type="entry name" value="EFG_III"/>
    <property type="match status" value="1"/>
</dbReference>
<dbReference type="OrthoDB" id="198619at2759"/>
<dbReference type="PANTHER" id="PTHR43261:SF1">
    <property type="entry name" value="RIBOSOME-RELEASING FACTOR 2, MITOCHONDRIAL"/>
    <property type="match status" value="1"/>
</dbReference>
<dbReference type="InterPro" id="IPR031157">
    <property type="entry name" value="G_TR_CS"/>
</dbReference>
<dbReference type="InterPro" id="IPR005225">
    <property type="entry name" value="Small_GTP-bd"/>
</dbReference>
<dbReference type="GO" id="GO:0005759">
    <property type="term" value="C:mitochondrial matrix"/>
    <property type="evidence" value="ECO:0007669"/>
    <property type="project" value="UniProtKB-ARBA"/>
</dbReference>
<dbReference type="GO" id="GO:0003924">
    <property type="term" value="F:GTPase activity"/>
    <property type="evidence" value="ECO:0007669"/>
    <property type="project" value="InterPro"/>
</dbReference>
<evidence type="ECO:0000256" key="1">
    <source>
        <dbReference type="ARBA" id="ARBA00022741"/>
    </source>
</evidence>
<dbReference type="Gene3D" id="2.40.30.10">
    <property type="entry name" value="Translation factors"/>
    <property type="match status" value="1"/>
</dbReference>
<dbReference type="SUPFAM" id="SSF50447">
    <property type="entry name" value="Translation proteins"/>
    <property type="match status" value="1"/>
</dbReference>
<dbReference type="Proteomes" id="UP000024635">
    <property type="component" value="Unassembled WGS sequence"/>
</dbReference>
<dbReference type="GO" id="GO:0005525">
    <property type="term" value="F:GTP binding"/>
    <property type="evidence" value="ECO:0007669"/>
    <property type="project" value="UniProtKB-KW"/>
</dbReference>
<dbReference type="PROSITE" id="PS00301">
    <property type="entry name" value="G_TR_1"/>
    <property type="match status" value="1"/>
</dbReference>
<dbReference type="STRING" id="53326.A0A016RVI8"/>
<reference evidence="7" key="1">
    <citation type="journal article" date="2015" name="Nat. Genet.">
        <title>The genome and transcriptome of the zoonotic hookworm Ancylostoma ceylanicum identify infection-specific gene families.</title>
        <authorList>
            <person name="Schwarz E.M."/>
            <person name="Hu Y."/>
            <person name="Antoshechkin I."/>
            <person name="Miller M.M."/>
            <person name="Sternberg P.W."/>
            <person name="Aroian R.V."/>
        </authorList>
    </citation>
    <scope>NUCLEOTIDE SEQUENCE</scope>
    <source>
        <strain evidence="7">HY135</strain>
    </source>
</reference>
<sequence>MRCLTRLKFLTLVPRRLLSFAKKEEENVMKRLPSEIRNIGIVAHIDAGKTTVTERMLYLAGVIRSMGEVDSGNTVTDFLDMERERGITIQLAAITFGWKKHRINLIDTPGHVDFTVEVERCARVLDGIVTVLDGSSGVQAQTLTVWRQAAKFRLPCSFFVNKLDKKEADFKYAVDSVEQKLGIKTLVTALPFFEKQVLYGVVDVVAKKFVPLQMDGQWKNVEPDSIPGEVLCAGRENLCCSLAEMNADFMSLFLEQYNGDAMSVPSAAIVKALRHVTLSNLGTAIGCGSALRCPASVQPVLDHVVHLLPSPKERNIPLAKFFGDTLCGLVFKIGHDKRHGKLSFVRVYTGTLTSNSVLFNSSRGTSEGPVKLFIAQSSELIPVTSVSEGNIAVVSGLSSAVTGDTLLARSSRIVDNVAYKLFSESVGHQAAHSRHDLKNSGKVKHDVHRRSAHNVASADTDDDGVGIEVLGDGQNIVLKGIDSPDPVYFCSIEPPTTKFTHEFEKALKELAVEDPSLRIRFDHETGQTVVETMGELHLDIVKNRLIRDYGLNVFVGPLQIAYREVICDSVTQTSSVQDVMDEKKRAHAASLTLFIEPVPKSGKFKGVQVELPPDSTNVRSEWLKAINEGCRNALHNGPVLGFPMQDVMIKLRGITTSGGRVNPAVLSACAHKCVTEAIEAAGARLIEPIMQLNITLESGTEAQSILHELSRRRADILECSGTHLRRMLDELAFLINGYDGIANRRSKFRWLCYMLEVCKERPIRFDGEKANAELLHAHLLIRLSSLHLEHFKKEVNEVLDYLREYDEELYYFILVATYRLSDDDLNRSLQELSLKKWQYALDFPGRSSTFEVFSVPQLPWDISPALNANIAVPDVIKEDPIEPHDICPLDSKGVLTEQYSLLLSSDVLRIAECETGPGPSCRILCFNEEAATSALVDLFDGISSDVFQEEDGVFSLTRNCKLGRWSVARTRAVLNVELEAANRIHGLYQSILRNCEGHKSRKFCDLILAAVEDLKKLFRNHLSRSPNRDHSNYYCLHDLDCVVEDHVELLTICQEILSSDHVEVTKLVFTLRCLRDSTSTIRVYARDAYVVLLQRLISLVAVSVCTFANTGKCDFADQVFVESTSTKGSPDRTGYGEIWESNFSVDLPSSPDLSQRLCRMVVKQGVLVRLLNTDVASVSGTPADLLALYNIPDSDVEVCLNTELTKVLHEVERRVSESGVLVSTLEDIVEWVIRNWLLFSVLQTTWNSS</sequence>
<gene>
    <name evidence="6" type="primary">Acey_s0367.g38</name>
    <name evidence="6" type="synonym">Acey-Y119D3B.14</name>
    <name evidence="6" type="ORF">Y032_0367g38</name>
</gene>
<dbReference type="InterPro" id="IPR014721">
    <property type="entry name" value="Ribsml_uS5_D2-typ_fold_subgr"/>
</dbReference>
<protein>
    <recommendedName>
        <fullName evidence="5">Tr-type G domain-containing protein</fullName>
    </recommendedName>
</protein>
<dbReference type="Pfam" id="PF00009">
    <property type="entry name" value="GTP_EFTU"/>
    <property type="match status" value="1"/>
</dbReference>
<dbReference type="SUPFAM" id="SSF54980">
    <property type="entry name" value="EF-G C-terminal domain-like"/>
    <property type="match status" value="1"/>
</dbReference>
<dbReference type="Gene3D" id="3.30.230.10">
    <property type="match status" value="1"/>
</dbReference>
<dbReference type="Gene3D" id="3.30.70.870">
    <property type="entry name" value="Elongation Factor G (Translational Gtpase), domain 3"/>
    <property type="match status" value="1"/>
</dbReference>
<dbReference type="InterPro" id="IPR009000">
    <property type="entry name" value="Transl_B-barrel_sf"/>
</dbReference>
<dbReference type="PRINTS" id="PR00315">
    <property type="entry name" value="ELONGATNFCT"/>
</dbReference>
<dbReference type="InterPro" id="IPR020568">
    <property type="entry name" value="Ribosomal_Su5_D2-typ_SF"/>
</dbReference>
<evidence type="ECO:0000256" key="2">
    <source>
        <dbReference type="ARBA" id="ARBA00022917"/>
    </source>
</evidence>
<organism evidence="6 7">
    <name type="scientific">Ancylostoma ceylanicum</name>
    <dbReference type="NCBI Taxonomy" id="53326"/>
    <lineage>
        <taxon>Eukaryota</taxon>
        <taxon>Metazoa</taxon>
        <taxon>Ecdysozoa</taxon>
        <taxon>Nematoda</taxon>
        <taxon>Chromadorea</taxon>
        <taxon>Rhabditida</taxon>
        <taxon>Rhabditina</taxon>
        <taxon>Rhabditomorpha</taxon>
        <taxon>Strongyloidea</taxon>
        <taxon>Ancylostomatidae</taxon>
        <taxon>Ancylostomatinae</taxon>
        <taxon>Ancylostoma</taxon>
    </lineage>
</organism>
<dbReference type="GO" id="GO:0032543">
    <property type="term" value="P:mitochondrial translation"/>
    <property type="evidence" value="ECO:0007669"/>
    <property type="project" value="TreeGrafter"/>
</dbReference>
<dbReference type="InterPro" id="IPR005517">
    <property type="entry name" value="Transl_elong_EFG/EF2_IV"/>
</dbReference>
<dbReference type="AlphaFoldDB" id="A0A016RVI8"/>
<dbReference type="InterPro" id="IPR000795">
    <property type="entry name" value="T_Tr_GTP-bd_dom"/>
</dbReference>
<dbReference type="FunFam" id="3.40.50.300:FF:000514">
    <property type="entry name" value="Ribosome-releasing factor 2, mitochondrial"/>
    <property type="match status" value="1"/>
</dbReference>
<keyword evidence="1" id="KW-0547">Nucleotide-binding</keyword>
<evidence type="ECO:0000256" key="4">
    <source>
        <dbReference type="ARBA" id="ARBA00023134"/>
    </source>
</evidence>
<dbReference type="Pfam" id="PF22042">
    <property type="entry name" value="EF-G_D2"/>
    <property type="match status" value="1"/>
</dbReference>
<comment type="caution">
    <text evidence="6">The sequence shown here is derived from an EMBL/GenBank/DDBJ whole genome shotgun (WGS) entry which is preliminary data.</text>
</comment>
<dbReference type="GO" id="GO:0032790">
    <property type="term" value="P:ribosome disassembly"/>
    <property type="evidence" value="ECO:0007669"/>
    <property type="project" value="TreeGrafter"/>
</dbReference>
<evidence type="ECO:0000256" key="3">
    <source>
        <dbReference type="ARBA" id="ARBA00023128"/>
    </source>
</evidence>
<dbReference type="Gene3D" id="3.40.50.300">
    <property type="entry name" value="P-loop containing nucleotide triphosphate hydrolases"/>
    <property type="match status" value="1"/>
</dbReference>
<dbReference type="SUPFAM" id="SSF52540">
    <property type="entry name" value="P-loop containing nucleoside triphosphate hydrolases"/>
    <property type="match status" value="1"/>
</dbReference>
<dbReference type="EMBL" id="JARK01001703">
    <property type="protein sequence ID" value="EYB82092.1"/>
    <property type="molecule type" value="Genomic_DNA"/>
</dbReference>
<dbReference type="CDD" id="cd16262">
    <property type="entry name" value="EFG_III"/>
    <property type="match status" value="1"/>
</dbReference>
<dbReference type="InterPro" id="IPR009022">
    <property type="entry name" value="EFG_III"/>
</dbReference>
<feature type="domain" description="Tr-type G" evidence="5">
    <location>
        <begin position="34"/>
        <end position="312"/>
    </location>
</feature>
<dbReference type="SMART" id="SM00889">
    <property type="entry name" value="EFG_IV"/>
    <property type="match status" value="1"/>
</dbReference>
<keyword evidence="2" id="KW-0648">Protein biosynthesis</keyword>
<dbReference type="InterPro" id="IPR041095">
    <property type="entry name" value="EFG_II"/>
</dbReference>
<evidence type="ECO:0000313" key="6">
    <source>
        <dbReference type="EMBL" id="EYB82092.1"/>
    </source>
</evidence>
<dbReference type="SUPFAM" id="SSF54211">
    <property type="entry name" value="Ribosomal protein S5 domain 2-like"/>
    <property type="match status" value="1"/>
</dbReference>
<proteinExistence type="predicted"/>
<keyword evidence="4" id="KW-0342">GTP-binding</keyword>
<keyword evidence="3" id="KW-0496">Mitochondrion</keyword>
<dbReference type="PROSITE" id="PS51722">
    <property type="entry name" value="G_TR_2"/>
    <property type="match status" value="1"/>
</dbReference>
<dbReference type="InterPro" id="IPR027417">
    <property type="entry name" value="P-loop_NTPase"/>
</dbReference>
<dbReference type="NCBIfam" id="TIGR00231">
    <property type="entry name" value="small_GTP"/>
    <property type="match status" value="1"/>
</dbReference>
<evidence type="ECO:0000313" key="7">
    <source>
        <dbReference type="Proteomes" id="UP000024635"/>
    </source>
</evidence>
<accession>A0A016RVI8</accession>